<feature type="region of interest" description="Disordered" evidence="1">
    <location>
        <begin position="279"/>
        <end position="307"/>
    </location>
</feature>
<evidence type="ECO:0000313" key="2">
    <source>
        <dbReference type="EMBL" id="QHS89688.1"/>
    </source>
</evidence>
<accession>A0A6C0BE60</accession>
<evidence type="ECO:0000256" key="1">
    <source>
        <dbReference type="SAM" id="MobiDB-lite"/>
    </source>
</evidence>
<proteinExistence type="predicted"/>
<sequence length="307" mass="34286">MSSTRQYLPTEFFVEAFKQFNDDAITIDALDIAKKIKNSSGGAEVSYCKTYIRTPDAFKDKFPLDKYPALMLLNPTKLNGCASFETRREKKNSAGPSFSVYKSTLDKKGALIGETLFKFFTVWHSKADKQFNVSNFNKSVIRVPIQEQYTAGGELKTMPDPIVRIKFKTRKSEDNNPAKSPIWCDLLFIRDGVQYSRFPDTIEGATVAGEQYNNSNIHYIVRSGNEGFGVINLSETIKSSMGISNVACVDKLAVINKQNKETLSNIFGSAFDEYITATTPQTASPTPPQSLQQVTSDDLNNYFDGDE</sequence>
<dbReference type="AlphaFoldDB" id="A0A6C0BE60"/>
<organism evidence="2">
    <name type="scientific">viral metagenome</name>
    <dbReference type="NCBI Taxonomy" id="1070528"/>
    <lineage>
        <taxon>unclassified sequences</taxon>
        <taxon>metagenomes</taxon>
        <taxon>organismal metagenomes</taxon>
    </lineage>
</organism>
<name>A0A6C0BE60_9ZZZZ</name>
<reference evidence="2" key="1">
    <citation type="journal article" date="2020" name="Nature">
        <title>Giant virus diversity and host interactions through global metagenomics.</title>
        <authorList>
            <person name="Schulz F."/>
            <person name="Roux S."/>
            <person name="Paez-Espino D."/>
            <person name="Jungbluth S."/>
            <person name="Walsh D.A."/>
            <person name="Denef V.J."/>
            <person name="McMahon K.D."/>
            <person name="Konstantinidis K.T."/>
            <person name="Eloe-Fadrosh E.A."/>
            <person name="Kyrpides N.C."/>
            <person name="Woyke T."/>
        </authorList>
    </citation>
    <scope>NUCLEOTIDE SEQUENCE</scope>
    <source>
        <strain evidence="2">GVMAG-M-3300010160-26</strain>
    </source>
</reference>
<dbReference type="EMBL" id="MN739116">
    <property type="protein sequence ID" value="QHS89688.1"/>
    <property type="molecule type" value="Genomic_DNA"/>
</dbReference>
<protein>
    <submittedName>
        <fullName evidence="2">Uncharacterized protein</fullName>
    </submittedName>
</protein>